<evidence type="ECO:0000313" key="8">
    <source>
        <dbReference type="EMBL" id="OCA91942.1"/>
    </source>
</evidence>
<evidence type="ECO:0000256" key="1">
    <source>
        <dbReference type="ARBA" id="ARBA00022553"/>
    </source>
</evidence>
<evidence type="ECO:0000256" key="3">
    <source>
        <dbReference type="ARBA" id="ARBA00023015"/>
    </source>
</evidence>
<dbReference type="EMBL" id="MAYT01000003">
    <property type="protein sequence ID" value="OCA91942.1"/>
    <property type="molecule type" value="Genomic_DNA"/>
</dbReference>
<name>A0A1B9B7C4_9BACI</name>
<keyword evidence="9" id="KW-1185">Reference proteome</keyword>
<organism evidence="8 9">
    <name type="scientific">Pseudobacillus wudalianchiensis</name>
    <dbReference type="NCBI Taxonomy" id="1743143"/>
    <lineage>
        <taxon>Bacteria</taxon>
        <taxon>Bacillati</taxon>
        <taxon>Bacillota</taxon>
        <taxon>Bacilli</taxon>
        <taxon>Bacillales</taxon>
        <taxon>Bacillaceae</taxon>
        <taxon>Pseudobacillus</taxon>
    </lineage>
</organism>
<evidence type="ECO:0000313" key="9">
    <source>
        <dbReference type="Proteomes" id="UP000092578"/>
    </source>
</evidence>
<keyword evidence="8" id="KW-0808">Transferase</keyword>
<evidence type="ECO:0000256" key="5">
    <source>
        <dbReference type="ARBA" id="ARBA00023163"/>
    </source>
</evidence>
<keyword evidence="4" id="KW-0238">DNA-binding</keyword>
<dbReference type="InterPro" id="IPR001789">
    <property type="entry name" value="Sig_transdc_resp-reg_receiver"/>
</dbReference>
<dbReference type="RefSeq" id="WP_049661942.1">
    <property type="nucleotide sequence ID" value="NZ_MAYT01000003.1"/>
</dbReference>
<accession>A0A1B9B7C4</accession>
<dbReference type="GO" id="GO:0003677">
    <property type="term" value="F:DNA binding"/>
    <property type="evidence" value="ECO:0007669"/>
    <property type="project" value="UniProtKB-KW"/>
</dbReference>
<evidence type="ECO:0000256" key="4">
    <source>
        <dbReference type="ARBA" id="ARBA00023125"/>
    </source>
</evidence>
<dbReference type="InterPro" id="IPR011006">
    <property type="entry name" value="CheY-like_superfamily"/>
</dbReference>
<dbReference type="GO" id="GO:0016301">
    <property type="term" value="F:kinase activity"/>
    <property type="evidence" value="ECO:0007669"/>
    <property type="project" value="UniProtKB-KW"/>
</dbReference>
<evidence type="ECO:0000259" key="7">
    <source>
        <dbReference type="PROSITE" id="PS50110"/>
    </source>
</evidence>
<keyword evidence="1 6" id="KW-0597">Phosphoprotein</keyword>
<feature type="domain" description="Response regulatory" evidence="7">
    <location>
        <begin position="2"/>
        <end position="115"/>
    </location>
</feature>
<dbReference type="SUPFAM" id="SSF52172">
    <property type="entry name" value="CheY-like"/>
    <property type="match status" value="1"/>
</dbReference>
<gene>
    <name evidence="8" type="ORF">A8F95_18705</name>
</gene>
<dbReference type="GO" id="GO:0000160">
    <property type="term" value="P:phosphorelay signal transduction system"/>
    <property type="evidence" value="ECO:0007669"/>
    <property type="project" value="UniProtKB-KW"/>
</dbReference>
<keyword evidence="2" id="KW-0902">Two-component regulatory system</keyword>
<reference evidence="9" key="1">
    <citation type="submission" date="2016-05" db="EMBL/GenBank/DDBJ databases">
        <authorList>
            <person name="Liu B."/>
            <person name="Wang J."/>
            <person name="Zhu Y."/>
            <person name="Liu G."/>
            <person name="Chen Q."/>
            <person name="Chen Z."/>
            <person name="Lan J."/>
            <person name="Che J."/>
            <person name="Ge C."/>
            <person name="Shi H."/>
            <person name="Pan Z."/>
            <person name="Liu X."/>
        </authorList>
    </citation>
    <scope>NUCLEOTIDE SEQUENCE [LARGE SCALE GENOMIC DNA]</scope>
    <source>
        <strain evidence="9">FJAT-27215</strain>
    </source>
</reference>
<evidence type="ECO:0000256" key="6">
    <source>
        <dbReference type="PROSITE-ProRule" id="PRU00169"/>
    </source>
</evidence>
<dbReference type="FunFam" id="3.40.50.2300:FF:000001">
    <property type="entry name" value="DNA-binding response regulator PhoB"/>
    <property type="match status" value="1"/>
</dbReference>
<dbReference type="PANTHER" id="PTHR43228:SF1">
    <property type="entry name" value="TWO-COMPONENT RESPONSE REGULATOR ARR22"/>
    <property type="match status" value="1"/>
</dbReference>
<evidence type="ECO:0000256" key="2">
    <source>
        <dbReference type="ARBA" id="ARBA00023012"/>
    </source>
</evidence>
<dbReference type="Proteomes" id="UP000092578">
    <property type="component" value="Unassembled WGS sequence"/>
</dbReference>
<dbReference type="InterPro" id="IPR052048">
    <property type="entry name" value="ST_Response_Regulator"/>
</dbReference>
<protein>
    <submittedName>
        <fullName evidence="8">Histidine kinase</fullName>
    </submittedName>
</protein>
<feature type="modified residue" description="4-aspartylphosphate" evidence="6">
    <location>
        <position position="51"/>
    </location>
</feature>
<keyword evidence="3" id="KW-0805">Transcription regulation</keyword>
<dbReference type="Gene3D" id="3.40.50.2300">
    <property type="match status" value="1"/>
</dbReference>
<proteinExistence type="predicted"/>
<dbReference type="PANTHER" id="PTHR43228">
    <property type="entry name" value="TWO-COMPONENT RESPONSE REGULATOR"/>
    <property type="match status" value="1"/>
</dbReference>
<dbReference type="PROSITE" id="PS50110">
    <property type="entry name" value="RESPONSE_REGULATORY"/>
    <property type="match status" value="1"/>
</dbReference>
<sequence length="119" mass="13601">MNILIADDEEVLRMLIVDTLEEEGHVLTEAVDGKDAIEQFQEGKFDLLLVDYMMPRMTGIEVIRQVRETSKVKIVMLTAKTQEKDVEEAKEAGADFVFPKPFSPFKLIELIEELDGEQK</sequence>
<dbReference type="SMART" id="SM00448">
    <property type="entry name" value="REC"/>
    <property type="match status" value="1"/>
</dbReference>
<keyword evidence="8" id="KW-0418">Kinase</keyword>
<comment type="caution">
    <text evidence="8">The sequence shown here is derived from an EMBL/GenBank/DDBJ whole genome shotgun (WGS) entry which is preliminary data.</text>
</comment>
<dbReference type="AlphaFoldDB" id="A0A1B9B7C4"/>
<dbReference type="Pfam" id="PF00072">
    <property type="entry name" value="Response_reg"/>
    <property type="match status" value="1"/>
</dbReference>
<keyword evidence="5" id="KW-0804">Transcription</keyword>